<dbReference type="Gene3D" id="3.30.70.3190">
    <property type="match status" value="1"/>
</dbReference>
<dbReference type="FunFam" id="3.30.70.3190:FF:000001">
    <property type="entry name" value="tRNA pseudouridine synthase Pus10"/>
    <property type="match status" value="1"/>
</dbReference>
<keyword evidence="3" id="KW-0819">tRNA processing</keyword>
<evidence type="ECO:0000259" key="6">
    <source>
        <dbReference type="Pfam" id="PF21238"/>
    </source>
</evidence>
<dbReference type="AlphaFoldDB" id="G0V0X1"/>
<reference evidence="7" key="1">
    <citation type="journal article" date="2012" name="Proc. Natl. Acad. Sci. U.S.A.">
        <title>Antigenic diversity is generated by distinct evolutionary mechanisms in African trypanosome species.</title>
        <authorList>
            <person name="Jackson A.P."/>
            <person name="Berry A."/>
            <person name="Aslett M."/>
            <person name="Allison H.C."/>
            <person name="Burton P."/>
            <person name="Vavrova-Anderson J."/>
            <person name="Brown R."/>
            <person name="Browne H."/>
            <person name="Corton N."/>
            <person name="Hauser H."/>
            <person name="Gamble J."/>
            <person name="Gilderthorp R."/>
            <person name="Marcello L."/>
            <person name="McQuillan J."/>
            <person name="Otto T.D."/>
            <person name="Quail M.A."/>
            <person name="Sanders M.J."/>
            <person name="van Tonder A."/>
            <person name="Ginger M.L."/>
            <person name="Field M.C."/>
            <person name="Barry J.D."/>
            <person name="Hertz-Fowler C."/>
            <person name="Berriman M."/>
        </authorList>
    </citation>
    <scope>NUCLEOTIDE SEQUENCE</scope>
    <source>
        <strain evidence="7">IL3000</strain>
    </source>
</reference>
<protein>
    <recommendedName>
        <fullName evidence="2">tRNA pseudouridine(55) synthase</fullName>
        <ecNumber evidence="2">5.4.99.25</ecNumber>
    </recommendedName>
</protein>
<dbReference type="VEuPathDB" id="TriTrypDB:TcIL3000.11.7230"/>
<evidence type="ECO:0000256" key="4">
    <source>
        <dbReference type="ARBA" id="ARBA00023235"/>
    </source>
</evidence>
<feature type="region of interest" description="Disordered" evidence="5">
    <location>
        <begin position="373"/>
        <end position="401"/>
    </location>
</feature>
<dbReference type="GO" id="GO:0031119">
    <property type="term" value="P:tRNA pseudouridine synthesis"/>
    <property type="evidence" value="ECO:0007669"/>
    <property type="project" value="TreeGrafter"/>
</dbReference>
<comment type="similarity">
    <text evidence="1">Belongs to the pseudouridine synthase Pus10 family.</text>
</comment>
<dbReference type="PANTHER" id="PTHR21568">
    <property type="entry name" value="TRNA PSEUDOURIDINE SYNTHASE PUS10"/>
    <property type="match status" value="1"/>
</dbReference>
<dbReference type="EC" id="5.4.99.25" evidence="2"/>
<dbReference type="EMBL" id="HE575324">
    <property type="protein sequence ID" value="CCC95292.1"/>
    <property type="molecule type" value="Genomic_DNA"/>
</dbReference>
<evidence type="ECO:0000256" key="1">
    <source>
        <dbReference type="ARBA" id="ARBA00009652"/>
    </source>
</evidence>
<organism evidence="7">
    <name type="scientific">Trypanosoma congolense (strain IL3000)</name>
    <dbReference type="NCBI Taxonomy" id="1068625"/>
    <lineage>
        <taxon>Eukaryota</taxon>
        <taxon>Discoba</taxon>
        <taxon>Euglenozoa</taxon>
        <taxon>Kinetoplastea</taxon>
        <taxon>Metakinetoplastina</taxon>
        <taxon>Trypanosomatida</taxon>
        <taxon>Trypanosomatidae</taxon>
        <taxon>Trypanosoma</taxon>
        <taxon>Nannomonas</taxon>
    </lineage>
</organism>
<dbReference type="Pfam" id="PF21238">
    <property type="entry name" value="Pus10_C"/>
    <property type="match status" value="1"/>
</dbReference>
<evidence type="ECO:0000256" key="3">
    <source>
        <dbReference type="ARBA" id="ARBA00022694"/>
    </source>
</evidence>
<name>G0V0X1_TRYCI</name>
<dbReference type="InterPro" id="IPR020103">
    <property type="entry name" value="PsdUridine_synth_cat_dom_sf"/>
</dbReference>
<gene>
    <name evidence="7" type="ORF">TCIL3000_11_7230</name>
</gene>
<dbReference type="GO" id="GO:0160148">
    <property type="term" value="F:tRNA pseudouridine(55) synthase activity"/>
    <property type="evidence" value="ECO:0007669"/>
    <property type="project" value="UniProtKB-EC"/>
</dbReference>
<dbReference type="SUPFAM" id="SSF55120">
    <property type="entry name" value="Pseudouridine synthase"/>
    <property type="match status" value="1"/>
</dbReference>
<evidence type="ECO:0000313" key="7">
    <source>
        <dbReference type="EMBL" id="CCC95292.1"/>
    </source>
</evidence>
<proteinExistence type="inferred from homology"/>
<sequence length="606" mass="68088">MEGKNALCYACALRMSIMHQVPPPQPPVRPPTTKNAEKVHDSDGRFVDESYHPHFSIVYETPESALRFFGRAQGRVNNKNAPHELDLLCCACLGLYQFLDGVHAPAVAAAIRTSPFIDSTQVSINVNVSRSISFWWLAVSTVFYGTKGREGARPSPSSIIPEEHVSFKDFFMSDLRARVLRYVNRVHSEVLEAMVPAGHKAYLEEITRHTEDSGQVKQTLASQAFVYCPECQGVIVHVNAEHPKLKELASGTTVPPQYCSSRSENVLSYSVIYDCVFPHLKEIGAWTVKPDNTSGADAFLLHEPAALSCVLKHSNIMLIGNYRKVRRNLSQSPWFANGNRVGSFSLQEVIANPILPFFFPEGVTSVPYEEPFKETAPHGVKRPKQEKSQHPGPQKDNPHRTASEEVFGYGRYKFHSAGREDVDVRMLGTGRPFVLELISPSRECVTAQDLLLLEEAVNKSEGGSVEISDLRVTDANVLLRLAHHSQSKVKKYRCVIWCSRAITKPEEDEHFKRVNTVRDLQIHQRTPVRVLHRRSLHERDRVVHSIQLTPLNAHWFLMDLETQAGTYVKEFVHGDMGRTVPHLGQLLNGRTDILQLDVLGMTVEGL</sequence>
<dbReference type="InterPro" id="IPR039894">
    <property type="entry name" value="Pus10-like"/>
</dbReference>
<dbReference type="PANTHER" id="PTHR21568:SF0">
    <property type="entry name" value="TRNA PSEUDOURIDINE SYNTHASE PUS10"/>
    <property type="match status" value="1"/>
</dbReference>
<dbReference type="Gene3D" id="3.30.70.2510">
    <property type="match status" value="1"/>
</dbReference>
<keyword evidence="4" id="KW-0413">Isomerase</keyword>
<dbReference type="InterPro" id="IPR048741">
    <property type="entry name" value="Pus10-like_C"/>
</dbReference>
<accession>G0V0X1</accession>
<evidence type="ECO:0000256" key="5">
    <source>
        <dbReference type="SAM" id="MobiDB-lite"/>
    </source>
</evidence>
<dbReference type="GO" id="GO:0003723">
    <property type="term" value="F:RNA binding"/>
    <property type="evidence" value="ECO:0007669"/>
    <property type="project" value="InterPro"/>
</dbReference>
<evidence type="ECO:0000256" key="2">
    <source>
        <dbReference type="ARBA" id="ARBA00012787"/>
    </source>
</evidence>
<feature type="domain" description="Pus10-like C-terminal" evidence="6">
    <location>
        <begin position="405"/>
        <end position="599"/>
    </location>
</feature>